<dbReference type="Proteomes" id="UP000529861">
    <property type="component" value="Unassembled WGS sequence"/>
</dbReference>
<dbReference type="Gene3D" id="3.40.50.1950">
    <property type="entry name" value="Flavin prenyltransferase-like"/>
    <property type="match status" value="1"/>
</dbReference>
<dbReference type="InterPro" id="IPR036551">
    <property type="entry name" value="Flavin_trans-like"/>
</dbReference>
<evidence type="ECO:0000313" key="1">
    <source>
        <dbReference type="EMBL" id="NNG65926.1"/>
    </source>
</evidence>
<dbReference type="AlphaFoldDB" id="A0A7Y2L7Q1"/>
<evidence type="ECO:0008006" key="3">
    <source>
        <dbReference type="Google" id="ProtNLM"/>
    </source>
</evidence>
<dbReference type="RefSeq" id="WP_170270030.1">
    <property type="nucleotide sequence ID" value="NZ_JABEQB010000003.1"/>
</dbReference>
<evidence type="ECO:0000313" key="2">
    <source>
        <dbReference type="Proteomes" id="UP000529861"/>
    </source>
</evidence>
<comment type="caution">
    <text evidence="1">The sequence shown here is derived from an EMBL/GenBank/DDBJ whole genome shotgun (WGS) entry which is preliminary data.</text>
</comment>
<sequence length="255" mass="28272">MIKNKITLNVLADITKRLNGTSDNIRAVDVSSKNTGIIVFTGSNVDITEKIAELKRIKEKGFAFSVAFSFVGDKLLPKDYIINSLTPIEIFGEEDIVKIEEIIEKYSILISPNITLNTVAKVATGVIDTFASNLLWNYLYEGKLVYLDFDSVRKQHGKPSQNKVINNLIENHIRILKEMGVKEIERGRYEEIINGELSGVNPSFKEVNEKNRVITVADLKNIAPNSVLSIPAGAIITPLAKEVASQMGIKLEIGN</sequence>
<dbReference type="GO" id="GO:0003824">
    <property type="term" value="F:catalytic activity"/>
    <property type="evidence" value="ECO:0007669"/>
    <property type="project" value="InterPro"/>
</dbReference>
<accession>A0A7Y2L7Q1</accession>
<organism evidence="1 2">
    <name type="scientific">Caldanaerobacter subterraneus</name>
    <dbReference type="NCBI Taxonomy" id="911092"/>
    <lineage>
        <taxon>Bacteria</taxon>
        <taxon>Bacillati</taxon>
        <taxon>Bacillota</taxon>
        <taxon>Clostridia</taxon>
        <taxon>Thermoanaerobacterales</taxon>
        <taxon>Thermoanaerobacteraceae</taxon>
        <taxon>Caldanaerobacter</taxon>
    </lineage>
</organism>
<dbReference type="EMBL" id="JABEQB010000003">
    <property type="protein sequence ID" value="NNG65926.1"/>
    <property type="molecule type" value="Genomic_DNA"/>
</dbReference>
<gene>
    <name evidence="1" type="ORF">HKI81_01520</name>
</gene>
<proteinExistence type="predicted"/>
<name>A0A7Y2L7Q1_9THEO</name>
<reference evidence="1 2" key="1">
    <citation type="submission" date="2020-04" db="EMBL/GenBank/DDBJ databases">
        <title>Draft genome sequence of Caldanaerobacter sunterraneus. strain 1523vc isolated from Griffin hot spring, Kamchatka, Russia.</title>
        <authorList>
            <person name="Toshchakov S.V."/>
            <person name="Podosokorskaya O.A."/>
            <person name="Kublanov I.V."/>
            <person name="Korzhenkov A."/>
            <person name="Patrushev M.V."/>
        </authorList>
    </citation>
    <scope>NUCLEOTIDE SEQUENCE [LARGE SCALE GENOMIC DNA]</scope>
    <source>
        <strain evidence="1 2">1523vc</strain>
    </source>
</reference>
<protein>
    <recommendedName>
        <fullName evidence="3">Ethanolamine utilization protein</fullName>
    </recommendedName>
</protein>